<evidence type="ECO:0000313" key="10">
    <source>
        <dbReference type="EMBL" id="KAG2293099.1"/>
    </source>
</evidence>
<comment type="caution">
    <text evidence="10">The sequence shown here is derived from an EMBL/GenBank/DDBJ whole genome shotgun (WGS) entry which is preliminary data.</text>
</comment>
<gene>
    <name evidence="10" type="ORF">Bca52824_039768</name>
</gene>
<dbReference type="GO" id="GO:0009089">
    <property type="term" value="P:lysine biosynthetic process via diaminopimelate"/>
    <property type="evidence" value="ECO:0007669"/>
    <property type="project" value="InterPro"/>
</dbReference>
<feature type="domain" description="ATP synthase A/B type C-terminal" evidence="9">
    <location>
        <begin position="39"/>
        <end position="107"/>
    </location>
</feature>
<evidence type="ECO:0000256" key="7">
    <source>
        <dbReference type="ARBA" id="ARBA00023065"/>
    </source>
</evidence>
<dbReference type="GO" id="GO:0008837">
    <property type="term" value="F:diaminopimelate epimerase activity"/>
    <property type="evidence" value="ECO:0007669"/>
    <property type="project" value="InterPro"/>
</dbReference>
<evidence type="ECO:0000256" key="1">
    <source>
        <dbReference type="ARBA" id="ARBA00008936"/>
    </source>
</evidence>
<keyword evidence="4" id="KW-0547">Nucleotide-binding</keyword>
<dbReference type="OrthoDB" id="4768at2759"/>
<proteinExistence type="inferred from homology"/>
<reference evidence="10 11" key="1">
    <citation type="submission" date="2020-02" db="EMBL/GenBank/DDBJ databases">
        <authorList>
            <person name="Ma Q."/>
            <person name="Huang Y."/>
            <person name="Song X."/>
            <person name="Pei D."/>
        </authorList>
    </citation>
    <scope>NUCLEOTIDE SEQUENCE [LARGE SCALE GENOMIC DNA]</scope>
    <source>
        <strain evidence="10">Sxm20200214</strain>
        <tissue evidence="10">Leaf</tissue>
    </source>
</reference>
<comment type="similarity">
    <text evidence="2">Belongs to the diaminopimelate epimerase family.</text>
</comment>
<keyword evidence="5" id="KW-0375">Hydrogen ion transport</keyword>
<dbReference type="GO" id="GO:1902600">
    <property type="term" value="P:proton transmembrane transport"/>
    <property type="evidence" value="ECO:0007669"/>
    <property type="project" value="UniProtKB-KW"/>
</dbReference>
<keyword evidence="11" id="KW-1185">Reference proteome</keyword>
<dbReference type="AlphaFoldDB" id="A0A8X7UWA1"/>
<keyword evidence="6" id="KW-0067">ATP-binding</keyword>
<dbReference type="PANTHER" id="PTHR31689">
    <property type="entry name" value="DIAMINOPIMELATE EPIMERASE, CHLOROPLASTIC"/>
    <property type="match status" value="1"/>
</dbReference>
<sequence>MVVKPLGSALRSSGVWTKSLQRESISLLLIVLISYSKYSTFDPDFINIRTKAREVLQREDDLSEIVQLVGKDALAEGDKITLETAKLLREDYLAQNAFTPSDTHQSFFTEASSRKPQELRGHGSRHSTVFFLEISELILARKDGTISGKSGQQRTSSFCFLRAILKLEGVCSAFEILHFVKYHGFGNYFILVDNRDSSEPKITQEQAVKLCDRNFGVGAESSLRCLTFIAEIENLQGKHSFTIHTGAGLIIPEIQGDGQVKVDMRKPILREEDVPTRLEGNKGESVVAAELAEMKCTD</sequence>
<name>A0A8X7UWA1_BRACI</name>
<organism evidence="10 11">
    <name type="scientific">Brassica carinata</name>
    <name type="common">Ethiopian mustard</name>
    <name type="synonym">Abyssinian cabbage</name>
    <dbReference type="NCBI Taxonomy" id="52824"/>
    <lineage>
        <taxon>Eukaryota</taxon>
        <taxon>Viridiplantae</taxon>
        <taxon>Streptophyta</taxon>
        <taxon>Embryophyta</taxon>
        <taxon>Tracheophyta</taxon>
        <taxon>Spermatophyta</taxon>
        <taxon>Magnoliopsida</taxon>
        <taxon>eudicotyledons</taxon>
        <taxon>Gunneridae</taxon>
        <taxon>Pentapetalae</taxon>
        <taxon>rosids</taxon>
        <taxon>malvids</taxon>
        <taxon>Brassicales</taxon>
        <taxon>Brassicaceae</taxon>
        <taxon>Brassiceae</taxon>
        <taxon>Brassica</taxon>
    </lineage>
</organism>
<dbReference type="InterPro" id="IPR024034">
    <property type="entry name" value="ATPase_F1/V1_b/a_C"/>
</dbReference>
<dbReference type="Gene3D" id="1.10.1140.10">
    <property type="entry name" value="Bovine Mitochondrial F1-atpase, Atp Synthase Beta Chain, Chain D, domain 3"/>
    <property type="match status" value="1"/>
</dbReference>
<dbReference type="EMBL" id="JAAMPC010000009">
    <property type="protein sequence ID" value="KAG2293099.1"/>
    <property type="molecule type" value="Genomic_DNA"/>
</dbReference>
<accession>A0A8X7UWA1</accession>
<dbReference type="SUPFAM" id="SSF47917">
    <property type="entry name" value="C-terminal domain of alpha and beta subunits of F1 ATP synthase"/>
    <property type="match status" value="1"/>
</dbReference>
<protein>
    <recommendedName>
        <fullName evidence="9">ATP synthase A/B type C-terminal domain-containing protein</fullName>
    </recommendedName>
</protein>
<keyword evidence="8" id="KW-0413">Isomerase</keyword>
<evidence type="ECO:0000259" key="9">
    <source>
        <dbReference type="Pfam" id="PF22919"/>
    </source>
</evidence>
<keyword evidence="3" id="KW-0813">Transport</keyword>
<dbReference type="InterPro" id="IPR001653">
    <property type="entry name" value="DAP_epimerase_DapF"/>
</dbReference>
<dbReference type="InterPro" id="IPR055190">
    <property type="entry name" value="ATP-synt_VA_C"/>
</dbReference>
<evidence type="ECO:0000256" key="5">
    <source>
        <dbReference type="ARBA" id="ARBA00022781"/>
    </source>
</evidence>
<dbReference type="GO" id="GO:0005829">
    <property type="term" value="C:cytosol"/>
    <property type="evidence" value="ECO:0007669"/>
    <property type="project" value="TreeGrafter"/>
</dbReference>
<dbReference type="PANTHER" id="PTHR31689:SF0">
    <property type="entry name" value="DIAMINOPIMELATE EPIMERASE"/>
    <property type="match status" value="1"/>
</dbReference>
<dbReference type="Proteomes" id="UP000886595">
    <property type="component" value="Unassembled WGS sequence"/>
</dbReference>
<evidence type="ECO:0000256" key="4">
    <source>
        <dbReference type="ARBA" id="ARBA00022741"/>
    </source>
</evidence>
<evidence type="ECO:0000256" key="2">
    <source>
        <dbReference type="ARBA" id="ARBA00010219"/>
    </source>
</evidence>
<evidence type="ECO:0000256" key="8">
    <source>
        <dbReference type="ARBA" id="ARBA00023235"/>
    </source>
</evidence>
<dbReference type="CDD" id="cd18111">
    <property type="entry name" value="ATP-synt_V_A-type_alpha_C"/>
    <property type="match status" value="1"/>
</dbReference>
<dbReference type="SUPFAM" id="SSF54506">
    <property type="entry name" value="Diaminopimelate epimerase-like"/>
    <property type="match status" value="1"/>
</dbReference>
<evidence type="ECO:0000256" key="6">
    <source>
        <dbReference type="ARBA" id="ARBA00022840"/>
    </source>
</evidence>
<dbReference type="Pfam" id="PF22919">
    <property type="entry name" value="ATP-synt_VA_C"/>
    <property type="match status" value="1"/>
</dbReference>
<keyword evidence="7" id="KW-0406">Ion transport</keyword>
<dbReference type="Gene3D" id="3.10.310.10">
    <property type="entry name" value="Diaminopimelate Epimerase, Chain A, domain 1"/>
    <property type="match status" value="2"/>
</dbReference>
<evidence type="ECO:0000313" key="11">
    <source>
        <dbReference type="Proteomes" id="UP000886595"/>
    </source>
</evidence>
<evidence type="ECO:0000256" key="3">
    <source>
        <dbReference type="ARBA" id="ARBA00022448"/>
    </source>
</evidence>
<comment type="similarity">
    <text evidence="1">Belongs to the ATPase alpha/beta chains family.</text>
</comment>